<dbReference type="Pfam" id="PF00931">
    <property type="entry name" value="NB-ARC"/>
    <property type="match status" value="1"/>
</dbReference>
<evidence type="ECO:0000313" key="16">
    <source>
        <dbReference type="EMBL" id="WMV10322.1"/>
    </source>
</evidence>
<dbReference type="Pfam" id="PF18052">
    <property type="entry name" value="Rx_N"/>
    <property type="match status" value="1"/>
</dbReference>
<evidence type="ECO:0000256" key="1">
    <source>
        <dbReference type="ARBA" id="ARBA00004123"/>
    </source>
</evidence>
<dbReference type="FunFam" id="3.40.50.300:FF:001091">
    <property type="entry name" value="Probable disease resistance protein At1g61300"/>
    <property type="match status" value="1"/>
</dbReference>
<dbReference type="PANTHER" id="PTHR31541">
    <property type="entry name" value="B3 DOMAIN PLANT PROTEIN-RELATED"/>
    <property type="match status" value="1"/>
</dbReference>
<organism evidence="16 17">
    <name type="scientific">Solanum verrucosum</name>
    <dbReference type="NCBI Taxonomy" id="315347"/>
    <lineage>
        <taxon>Eukaryota</taxon>
        <taxon>Viridiplantae</taxon>
        <taxon>Streptophyta</taxon>
        <taxon>Embryophyta</taxon>
        <taxon>Tracheophyta</taxon>
        <taxon>Spermatophyta</taxon>
        <taxon>Magnoliopsida</taxon>
        <taxon>eudicotyledons</taxon>
        <taxon>Gunneridae</taxon>
        <taxon>Pentapetalae</taxon>
        <taxon>asterids</taxon>
        <taxon>lamiids</taxon>
        <taxon>Solanales</taxon>
        <taxon>Solanaceae</taxon>
        <taxon>Solanoideae</taxon>
        <taxon>Solaneae</taxon>
        <taxon>Solanum</taxon>
    </lineage>
</organism>
<keyword evidence="4" id="KW-0677">Repeat</keyword>
<proteinExistence type="inferred from homology"/>
<dbReference type="Gene3D" id="3.80.10.10">
    <property type="entry name" value="Ribonuclease Inhibitor"/>
    <property type="match status" value="1"/>
</dbReference>
<dbReference type="SUPFAM" id="SSF52058">
    <property type="entry name" value="L domain-like"/>
    <property type="match status" value="1"/>
</dbReference>
<dbReference type="Proteomes" id="UP001234989">
    <property type="component" value="Chromosome 1"/>
</dbReference>
<dbReference type="Pfam" id="PF03754">
    <property type="entry name" value="At2g31720-like"/>
    <property type="match status" value="1"/>
</dbReference>
<dbReference type="PANTHER" id="PTHR31541:SF63">
    <property type="entry name" value="TOSPOVIRUS RESISTANCE PROTEIN A"/>
    <property type="match status" value="1"/>
</dbReference>
<sequence length="1587" mass="183895">MAQNNIDDVLDHLRMIKSGGYLNIVDIEALEMELRFFRTFLKNHHVLWPDSLVKITKKAKLIVEMLAFGGIPEECRTNIYGERLVSQLWEFIEGSASSMLNYESDDSYLIEYMDYLEKNLNDAPYLVKSDPFLIKETKILQKTDRYLRQLIFIQKKMRFLRYLYSTEINGYVNHEKLKGLLTRIQFMAENVGHFCPALWVNEDEDDADSKKDENDTDSDEDDTDSKEDGDDTFNIESKLPYLLFLIVLVELEMKKIFLCELKASKFTQSRTFKDKKLPKGFSHHLHGLLMYLRQKKLKNFVSARNIDVAIEFLLVFLGDVPNHVINGKRLNEVLEKIGVLVGDVLCVIQMHLEGSIIKEDASKIDLSTIQIFEKIEDLKAQVEEKYKYLEYNPSHEFPTVGGLSFLYSLLCKLNEMLKSETGLVFMMKPHIGILEKELSSLMSVFGDVAQVQREHKILKELRKHIINLAYEAEVSIDSTLAQYNVLWHSFHSLPAIIEEIKHTRMEVTKMWSENLVSRPYSVVEPSKHLPTQYNNLMNDEEIVGFENDTRIIQHLIQGRNELDVIPIVGMGGQGKTTCARKLYNSDIIVSHFDVRAWCIITQTYNWRELLQEIFSQVTGSKDEGDKDDILADMLRKSLMGKRYLIVLDDMWDGMAWDDLRLSFPDVGNRSRIVVTTRLVEVGVHVIHHTDLYFFPFLTPEEACRLLQKKVFQKEVCPSELEDVSLAVAKRCKGLTLVVVLVAGIIKKRKMEESWWNEIENTLFSYLSKSEEYSLEIMLLSYYNLPDHLRPCLLYMGMFLEDERIPVSQLISLWIAEGFVQNIQSGSLEDAAEGYLMDLISSNVVMVSRRRYNGKVKYCQVHDVVLHFCLEMSSEEKFMLALKGNRSQFQPCDWKESRVSFSFNNELSMFASLGSKTRKRFQEHLRSLITTNLSEFHDWNPFRQVSEVRLLKVLDLSSHTVDHFGSATLKPLIHLKYLSVHTITFNFHREPHLPHLEALIVKCFIKPTVLPKIFWKMEKLRHVDISKAVIDLEGIFEESPKLENLRILRNARFRIRNADSVDVLLWGCPNLQEFEIFFKGDNKRYFSPNLESLTQLQILRLYVKWPRIVSELHLPSNLMKMVLTGNPTEVMISLIAGLPSLEYLKLSRKSQIWMKLGEWCLRDIAFHKLKFLKLVWLNISRLDVSEESFPQLETLVIKGNDELKEVPLSFADVPTLKQIKLIDCNESLEASAVRIKEEVQAIEGCDRLQLIIIKLSLDDFSGMRCTRNMNPIDYMLAVSEVSCLKSKYGEEDNLIAEQDKEFRYKKEERNAQNIQSILSSYSQVLDRRQQKHSVLDCFVPKGKLSKPNRQPRKFTERFDGEVEPMIKKAVENNSEEDQEQRVVKVDDEEKNRVELIGVSNQEFSENRVNRGSEECECLLVEKSGVKKRKINHTVEAVAPPVVILNRELSIEFKNQITFIGGSVESAKLVIEKILFDTDVNPAEGRLSIPQKQMSNRFLNTGEEQLLNTRNGAKMSEMNVSLIEPSRQVVQINLRKWTMNKNNGKTSSSYVLVKHWNDVTKRNGLKSGMKMQLWAFRKDENLCFALVKV</sequence>
<dbReference type="CDD" id="cd14798">
    <property type="entry name" value="RX-CC_like"/>
    <property type="match status" value="1"/>
</dbReference>
<dbReference type="EMBL" id="CP133612">
    <property type="protein sequence ID" value="WMV10322.1"/>
    <property type="molecule type" value="Genomic_DNA"/>
</dbReference>
<dbReference type="GO" id="GO:0051607">
    <property type="term" value="P:defense response to virus"/>
    <property type="evidence" value="ECO:0007669"/>
    <property type="project" value="UniProtKB-ARBA"/>
</dbReference>
<evidence type="ECO:0000256" key="10">
    <source>
        <dbReference type="ARBA" id="ARBA00023163"/>
    </source>
</evidence>
<feature type="domain" description="Disease resistance protein winged helix" evidence="15">
    <location>
        <begin position="797"/>
        <end position="865"/>
    </location>
</feature>
<dbReference type="InterPro" id="IPR002182">
    <property type="entry name" value="NB-ARC"/>
</dbReference>
<evidence type="ECO:0000256" key="3">
    <source>
        <dbReference type="ARBA" id="ARBA00022614"/>
    </source>
</evidence>
<feature type="domain" description="Disease resistance N-terminal" evidence="14">
    <location>
        <begin position="406"/>
        <end position="481"/>
    </location>
</feature>
<evidence type="ECO:0000256" key="6">
    <source>
        <dbReference type="ARBA" id="ARBA00022821"/>
    </source>
</evidence>
<keyword evidence="5" id="KW-0547">Nucleotide-binding</keyword>
<dbReference type="Pfam" id="PF23559">
    <property type="entry name" value="WHD_DRP"/>
    <property type="match status" value="1"/>
</dbReference>
<evidence type="ECO:0000259" key="13">
    <source>
        <dbReference type="Pfam" id="PF00931"/>
    </source>
</evidence>
<dbReference type="PRINTS" id="PR00364">
    <property type="entry name" value="DISEASERSIST"/>
</dbReference>
<dbReference type="InterPro" id="IPR058922">
    <property type="entry name" value="WHD_DRP"/>
</dbReference>
<evidence type="ECO:0000256" key="4">
    <source>
        <dbReference type="ARBA" id="ARBA00022737"/>
    </source>
</evidence>
<evidence type="ECO:0000256" key="9">
    <source>
        <dbReference type="ARBA" id="ARBA00023125"/>
    </source>
</evidence>
<keyword evidence="3" id="KW-0433">Leucine-rich repeat</keyword>
<protein>
    <submittedName>
        <fullName evidence="16">Uncharacterized protein</fullName>
    </submittedName>
</protein>
<dbReference type="InterPro" id="IPR038005">
    <property type="entry name" value="RX-like_CC"/>
</dbReference>
<dbReference type="FunFam" id="1.10.10.10:FF:000322">
    <property type="entry name" value="Probable disease resistance protein At1g63360"/>
    <property type="match status" value="1"/>
</dbReference>
<name>A0AAF0PT97_SOLVR</name>
<dbReference type="InterPro" id="IPR042197">
    <property type="entry name" value="Apaf_helical"/>
</dbReference>
<dbReference type="InterPro" id="IPR036388">
    <property type="entry name" value="WH-like_DNA-bd_sf"/>
</dbReference>
<dbReference type="SUPFAM" id="SSF52540">
    <property type="entry name" value="P-loop containing nucleoside triphosphate hydrolases"/>
    <property type="match status" value="1"/>
</dbReference>
<dbReference type="Gene3D" id="1.10.8.430">
    <property type="entry name" value="Helical domain of apoptotic protease-activating factors"/>
    <property type="match status" value="1"/>
</dbReference>
<feature type="region of interest" description="Disordered" evidence="12">
    <location>
        <begin position="205"/>
        <end position="231"/>
    </location>
</feature>
<dbReference type="Gene3D" id="3.40.50.300">
    <property type="entry name" value="P-loop containing nucleotide triphosphate hydrolases"/>
    <property type="match status" value="1"/>
</dbReference>
<comment type="similarity">
    <text evidence="2">Belongs to the disease resistance NB-LRR family.</text>
</comment>
<dbReference type="InterPro" id="IPR027417">
    <property type="entry name" value="P-loop_NTPase"/>
</dbReference>
<evidence type="ECO:0000256" key="7">
    <source>
        <dbReference type="ARBA" id="ARBA00022840"/>
    </source>
</evidence>
<feature type="domain" description="NB-ARC" evidence="13">
    <location>
        <begin position="550"/>
        <end position="715"/>
    </location>
</feature>
<keyword evidence="10" id="KW-0804">Transcription</keyword>
<dbReference type="InterPro" id="IPR005508">
    <property type="entry name" value="At2g31720-like"/>
</dbReference>
<reference evidence="16" key="1">
    <citation type="submission" date="2023-08" db="EMBL/GenBank/DDBJ databases">
        <title>A de novo genome assembly of Solanum verrucosum Schlechtendal, a Mexican diploid species geographically isolated from the other diploid A-genome species in potato relatives.</title>
        <authorList>
            <person name="Hosaka K."/>
        </authorList>
    </citation>
    <scope>NUCLEOTIDE SEQUENCE</scope>
    <source>
        <tissue evidence="16">Young leaves</tissue>
    </source>
</reference>
<evidence type="ECO:0000256" key="12">
    <source>
        <dbReference type="SAM" id="MobiDB-lite"/>
    </source>
</evidence>
<keyword evidence="9" id="KW-0238">DNA-binding</keyword>
<evidence type="ECO:0000256" key="5">
    <source>
        <dbReference type="ARBA" id="ARBA00022741"/>
    </source>
</evidence>
<dbReference type="GO" id="GO:0003677">
    <property type="term" value="F:DNA binding"/>
    <property type="evidence" value="ECO:0007669"/>
    <property type="project" value="UniProtKB-KW"/>
</dbReference>
<dbReference type="InterPro" id="IPR032675">
    <property type="entry name" value="LRR_dom_sf"/>
</dbReference>
<dbReference type="GO" id="GO:0043531">
    <property type="term" value="F:ADP binding"/>
    <property type="evidence" value="ECO:0007669"/>
    <property type="project" value="InterPro"/>
</dbReference>
<dbReference type="Gene3D" id="1.10.10.10">
    <property type="entry name" value="Winged helix-like DNA-binding domain superfamily/Winged helix DNA-binding domain"/>
    <property type="match status" value="1"/>
</dbReference>
<evidence type="ECO:0000256" key="2">
    <source>
        <dbReference type="ARBA" id="ARBA00008894"/>
    </source>
</evidence>
<dbReference type="InterPro" id="IPR015300">
    <property type="entry name" value="DNA-bd_pseudobarrel_sf"/>
</dbReference>
<keyword evidence="8" id="KW-0805">Transcription regulation</keyword>
<dbReference type="GO" id="GO:0005634">
    <property type="term" value="C:nucleus"/>
    <property type="evidence" value="ECO:0007669"/>
    <property type="project" value="UniProtKB-SubCell"/>
</dbReference>
<comment type="subcellular location">
    <subcellularLocation>
        <location evidence="1">Nucleus</location>
    </subcellularLocation>
</comment>
<keyword evidence="7" id="KW-0067">ATP-binding</keyword>
<dbReference type="Gene3D" id="2.40.330.10">
    <property type="entry name" value="DNA-binding pseudobarrel domain"/>
    <property type="match status" value="1"/>
</dbReference>
<keyword evidence="6" id="KW-0611">Plant defense</keyword>
<evidence type="ECO:0000259" key="15">
    <source>
        <dbReference type="Pfam" id="PF23559"/>
    </source>
</evidence>
<dbReference type="Gene3D" id="1.20.5.4130">
    <property type="match status" value="1"/>
</dbReference>
<accession>A0AAF0PT97</accession>
<keyword evidence="11" id="KW-0539">Nucleus</keyword>
<feature type="compositionally biased region" description="Acidic residues" evidence="12">
    <location>
        <begin position="214"/>
        <end position="231"/>
    </location>
</feature>
<dbReference type="GO" id="GO:0005524">
    <property type="term" value="F:ATP binding"/>
    <property type="evidence" value="ECO:0007669"/>
    <property type="project" value="UniProtKB-KW"/>
</dbReference>
<dbReference type="InterPro" id="IPR041118">
    <property type="entry name" value="Rx_N"/>
</dbReference>
<gene>
    <name evidence="16" type="ORF">MTR67_003707</name>
</gene>
<evidence type="ECO:0000259" key="14">
    <source>
        <dbReference type="Pfam" id="PF18052"/>
    </source>
</evidence>
<evidence type="ECO:0000313" key="17">
    <source>
        <dbReference type="Proteomes" id="UP001234989"/>
    </source>
</evidence>
<keyword evidence="17" id="KW-1185">Reference proteome</keyword>
<evidence type="ECO:0000256" key="11">
    <source>
        <dbReference type="ARBA" id="ARBA00023242"/>
    </source>
</evidence>
<evidence type="ECO:0000256" key="8">
    <source>
        <dbReference type="ARBA" id="ARBA00023015"/>
    </source>
</evidence>
<dbReference type="SUPFAM" id="SSF101936">
    <property type="entry name" value="DNA-binding pseudobarrel domain"/>
    <property type="match status" value="1"/>
</dbReference>